<dbReference type="Pfam" id="PF04542">
    <property type="entry name" value="Sigma70_r2"/>
    <property type="match status" value="1"/>
</dbReference>
<reference evidence="8 9" key="1">
    <citation type="submission" date="2024-01" db="EMBL/GenBank/DDBJ databases">
        <title>Draft genome sequence of Gordonia sp. LSe1-13.</title>
        <authorList>
            <person name="Suphannarot A."/>
            <person name="Mingma R."/>
        </authorList>
    </citation>
    <scope>NUCLEOTIDE SEQUENCE [LARGE SCALE GENOMIC DNA]</scope>
    <source>
        <strain evidence="8 9">LSe1-13</strain>
    </source>
</reference>
<feature type="domain" description="RNA polymerase sigma factor 70 region 4 type 2" evidence="7">
    <location>
        <begin position="130"/>
        <end position="182"/>
    </location>
</feature>
<evidence type="ECO:0000259" key="6">
    <source>
        <dbReference type="Pfam" id="PF04542"/>
    </source>
</evidence>
<dbReference type="SUPFAM" id="SSF88659">
    <property type="entry name" value="Sigma3 and sigma4 domains of RNA polymerase sigma factors"/>
    <property type="match status" value="1"/>
</dbReference>
<dbReference type="InterPro" id="IPR013324">
    <property type="entry name" value="RNA_pol_sigma_r3/r4-like"/>
</dbReference>
<evidence type="ECO:0000313" key="9">
    <source>
        <dbReference type="Proteomes" id="UP001347146"/>
    </source>
</evidence>
<dbReference type="PANTHER" id="PTHR43133">
    <property type="entry name" value="RNA POLYMERASE ECF-TYPE SIGMA FACTO"/>
    <property type="match status" value="1"/>
</dbReference>
<dbReference type="Proteomes" id="UP001347146">
    <property type="component" value="Unassembled WGS sequence"/>
</dbReference>
<dbReference type="CDD" id="cd06171">
    <property type="entry name" value="Sigma70_r4"/>
    <property type="match status" value="1"/>
</dbReference>
<dbReference type="NCBIfam" id="TIGR02937">
    <property type="entry name" value="sigma70-ECF"/>
    <property type="match status" value="1"/>
</dbReference>
<dbReference type="Gene3D" id="1.10.10.10">
    <property type="entry name" value="Winged helix-like DNA-binding domain superfamily/Winged helix DNA-binding domain"/>
    <property type="match status" value="1"/>
</dbReference>
<sequence>MTSPGAANDPELLRTLLADSAIGDRVAFTRLYDLTSARIYGLALRIVRDRNYAEEVVQEAYLQFWQKADQYHPGRGTVISWMMTIAHRRAVDRVRSEELHSRKATEYESGNQAPPGSVPLDIVVEREESVELRTCLNRLSDLQRDSIEMSYFGGLTYPEVAEHMSTPLPTIKTRIRDGLRKLRNCLRGREYA</sequence>
<keyword evidence="5" id="KW-0804">Transcription</keyword>
<organism evidence="8 9">
    <name type="scientific">Gordonia sesuvii</name>
    <dbReference type="NCBI Taxonomy" id="3116777"/>
    <lineage>
        <taxon>Bacteria</taxon>
        <taxon>Bacillati</taxon>
        <taxon>Actinomycetota</taxon>
        <taxon>Actinomycetes</taxon>
        <taxon>Mycobacteriales</taxon>
        <taxon>Gordoniaceae</taxon>
        <taxon>Gordonia</taxon>
    </lineage>
</organism>
<dbReference type="Pfam" id="PF08281">
    <property type="entry name" value="Sigma70_r4_2"/>
    <property type="match status" value="1"/>
</dbReference>
<keyword evidence="3" id="KW-0731">Sigma factor</keyword>
<dbReference type="PANTHER" id="PTHR43133:SF66">
    <property type="entry name" value="ECF RNA POLYMERASE SIGMA FACTOR SIGK"/>
    <property type="match status" value="1"/>
</dbReference>
<dbReference type="EMBL" id="JAZDUF010000003">
    <property type="protein sequence ID" value="MEE3851056.1"/>
    <property type="molecule type" value="Genomic_DNA"/>
</dbReference>
<keyword evidence="4" id="KW-0238">DNA-binding</keyword>
<comment type="similarity">
    <text evidence="1">Belongs to the sigma-70 factor family. ECF subfamily.</text>
</comment>
<dbReference type="RefSeq" id="WP_330432722.1">
    <property type="nucleotide sequence ID" value="NZ_JAZDUF010000003.1"/>
</dbReference>
<dbReference type="InterPro" id="IPR013325">
    <property type="entry name" value="RNA_pol_sigma_r2"/>
</dbReference>
<dbReference type="InterPro" id="IPR014284">
    <property type="entry name" value="RNA_pol_sigma-70_dom"/>
</dbReference>
<dbReference type="Gene3D" id="1.10.1740.10">
    <property type="match status" value="1"/>
</dbReference>
<keyword evidence="9" id="KW-1185">Reference proteome</keyword>
<gene>
    <name evidence="8" type="ORF">VZC37_11980</name>
</gene>
<dbReference type="SUPFAM" id="SSF88946">
    <property type="entry name" value="Sigma2 domain of RNA polymerase sigma factors"/>
    <property type="match status" value="1"/>
</dbReference>
<dbReference type="InterPro" id="IPR007627">
    <property type="entry name" value="RNA_pol_sigma70_r2"/>
</dbReference>
<evidence type="ECO:0000256" key="2">
    <source>
        <dbReference type="ARBA" id="ARBA00023015"/>
    </source>
</evidence>
<evidence type="ECO:0000259" key="7">
    <source>
        <dbReference type="Pfam" id="PF08281"/>
    </source>
</evidence>
<dbReference type="InterPro" id="IPR013249">
    <property type="entry name" value="RNA_pol_sigma70_r4_t2"/>
</dbReference>
<feature type="domain" description="RNA polymerase sigma-70 region 2" evidence="6">
    <location>
        <begin position="32"/>
        <end position="97"/>
    </location>
</feature>
<dbReference type="InterPro" id="IPR039425">
    <property type="entry name" value="RNA_pol_sigma-70-like"/>
</dbReference>
<evidence type="ECO:0000256" key="5">
    <source>
        <dbReference type="ARBA" id="ARBA00023163"/>
    </source>
</evidence>
<evidence type="ECO:0000313" key="8">
    <source>
        <dbReference type="EMBL" id="MEE3851056.1"/>
    </source>
</evidence>
<proteinExistence type="inferred from homology"/>
<keyword evidence="2" id="KW-0805">Transcription regulation</keyword>
<accession>A0ABU7MEJ4</accession>
<comment type="caution">
    <text evidence="8">The sequence shown here is derived from an EMBL/GenBank/DDBJ whole genome shotgun (WGS) entry which is preliminary data.</text>
</comment>
<evidence type="ECO:0000256" key="3">
    <source>
        <dbReference type="ARBA" id="ARBA00023082"/>
    </source>
</evidence>
<evidence type="ECO:0000256" key="1">
    <source>
        <dbReference type="ARBA" id="ARBA00010641"/>
    </source>
</evidence>
<protein>
    <submittedName>
        <fullName evidence="8">Sigma-70 family RNA polymerase sigma factor</fullName>
    </submittedName>
</protein>
<evidence type="ECO:0000256" key="4">
    <source>
        <dbReference type="ARBA" id="ARBA00023125"/>
    </source>
</evidence>
<dbReference type="InterPro" id="IPR036388">
    <property type="entry name" value="WH-like_DNA-bd_sf"/>
</dbReference>
<name>A0ABU7MEJ4_9ACTN</name>